<protein>
    <recommendedName>
        <fullName evidence="4">DNA2/NAM7 helicase helicase domain-containing protein</fullName>
    </recommendedName>
</protein>
<name>A0A3L6QF10_PANMI</name>
<feature type="region of interest" description="Disordered" evidence="1">
    <location>
        <begin position="1"/>
        <end position="30"/>
    </location>
</feature>
<gene>
    <name evidence="2" type="ORF">C2845_PM12G19850</name>
</gene>
<keyword evidence="3" id="KW-1185">Reference proteome</keyword>
<dbReference type="EMBL" id="PQIB02000012">
    <property type="protein sequence ID" value="RLM79291.1"/>
    <property type="molecule type" value="Genomic_DNA"/>
</dbReference>
<dbReference type="Gene3D" id="3.40.50.300">
    <property type="entry name" value="P-loop containing nucleotide triphosphate hydrolases"/>
    <property type="match status" value="1"/>
</dbReference>
<dbReference type="AlphaFoldDB" id="A0A3L6QF10"/>
<dbReference type="PANTHER" id="PTHR10887">
    <property type="entry name" value="DNA2/NAM7 HELICASE FAMILY"/>
    <property type="match status" value="1"/>
</dbReference>
<sequence>MAGRRRRQPRGTRSGKQVAESVAKEQGPCAAVRAGAEVPAGVSYEGGDDSGGGAMDEQPRMVAMAEEREVHVGADGGGSPGERSNGVLDAWKRCCFLLHGVMKWGVKDVMNSDLFREKIHSALLLEEIRASIQFQISAIARAKSYPVRSVLNTDTPYVYYIDIDVHKLGSCSHIAEDGDIFFLGELNHMNECFAVVIGVGPNIGLHRNFRVLIPEYHNKIKFEAIKEVTFLTNIMEGINLLKAMRYIECGCSAAVESVLCIAEKVEKKCIRCGELAQGEFVNANKFNDEQLNTVICITSKFLCPHINAPEILWGPLGSGKTRIAVGIIHCMLNLRSRMLICLPSEKVIPGFLQSFKELYPSFNLSMVLVLSDLNAMENCSIFGETSLESRAQELYCCMYMWGKFLKETTFVLEMKPYCKDNCDHKERICTISNLAVFSVVAFREKGMVEDAWTFKSDYNKKLCAYGFFDIMVVEELRSLRSVDRKLRVCVVCLSNNRYYLWIVGEATQLRACGDTWKELVDDVTERHYVARLDSDILSEIGHEFTWEGRSNNTKNILAPLRDQKTDTCMFHAILGTVESLNKFNCSCFDPPQNFTWHLCSDNLKCTYEQIVTKELASKESSKRGKVRLEAGLDTIKGHGVIGSHKDGSETRLFKIESYEKLDVEKEEETESLVEVGNIMVGNFHVSRNYFFLKPGETYAMRLSHTSIQSLACRDGYWA</sequence>
<proteinExistence type="predicted"/>
<evidence type="ECO:0000313" key="3">
    <source>
        <dbReference type="Proteomes" id="UP000275267"/>
    </source>
</evidence>
<comment type="caution">
    <text evidence="2">The sequence shown here is derived from an EMBL/GenBank/DDBJ whole genome shotgun (WGS) entry which is preliminary data.</text>
</comment>
<feature type="compositionally biased region" description="Basic residues" evidence="1">
    <location>
        <begin position="1"/>
        <end position="10"/>
    </location>
</feature>
<accession>A0A3L6QF10</accession>
<evidence type="ECO:0008006" key="4">
    <source>
        <dbReference type="Google" id="ProtNLM"/>
    </source>
</evidence>
<dbReference type="SUPFAM" id="SSF52540">
    <property type="entry name" value="P-loop containing nucleoside triphosphate hydrolases"/>
    <property type="match status" value="1"/>
</dbReference>
<evidence type="ECO:0000256" key="1">
    <source>
        <dbReference type="SAM" id="MobiDB-lite"/>
    </source>
</evidence>
<evidence type="ECO:0000313" key="2">
    <source>
        <dbReference type="EMBL" id="RLM79291.1"/>
    </source>
</evidence>
<organism evidence="2 3">
    <name type="scientific">Panicum miliaceum</name>
    <name type="common">Proso millet</name>
    <name type="synonym">Broomcorn millet</name>
    <dbReference type="NCBI Taxonomy" id="4540"/>
    <lineage>
        <taxon>Eukaryota</taxon>
        <taxon>Viridiplantae</taxon>
        <taxon>Streptophyta</taxon>
        <taxon>Embryophyta</taxon>
        <taxon>Tracheophyta</taxon>
        <taxon>Spermatophyta</taxon>
        <taxon>Magnoliopsida</taxon>
        <taxon>Liliopsida</taxon>
        <taxon>Poales</taxon>
        <taxon>Poaceae</taxon>
        <taxon>PACMAD clade</taxon>
        <taxon>Panicoideae</taxon>
        <taxon>Panicodae</taxon>
        <taxon>Paniceae</taxon>
        <taxon>Panicinae</taxon>
        <taxon>Panicum</taxon>
        <taxon>Panicum sect. Panicum</taxon>
    </lineage>
</organism>
<dbReference type="Proteomes" id="UP000275267">
    <property type="component" value="Unassembled WGS sequence"/>
</dbReference>
<dbReference type="OrthoDB" id="6513042at2759"/>
<dbReference type="InterPro" id="IPR045055">
    <property type="entry name" value="DNA2/NAM7-like"/>
</dbReference>
<reference evidence="3" key="1">
    <citation type="journal article" date="2019" name="Nat. Commun.">
        <title>The genome of broomcorn millet.</title>
        <authorList>
            <person name="Zou C."/>
            <person name="Miki D."/>
            <person name="Li D."/>
            <person name="Tang Q."/>
            <person name="Xiao L."/>
            <person name="Rajput S."/>
            <person name="Deng P."/>
            <person name="Jia W."/>
            <person name="Huang R."/>
            <person name="Zhang M."/>
            <person name="Sun Y."/>
            <person name="Hu J."/>
            <person name="Fu X."/>
            <person name="Schnable P.S."/>
            <person name="Li F."/>
            <person name="Zhang H."/>
            <person name="Feng B."/>
            <person name="Zhu X."/>
            <person name="Liu R."/>
            <person name="Schnable J.C."/>
            <person name="Zhu J.-K."/>
            <person name="Zhang H."/>
        </authorList>
    </citation>
    <scope>NUCLEOTIDE SEQUENCE [LARGE SCALE GENOMIC DNA]</scope>
</reference>
<dbReference type="InterPro" id="IPR027417">
    <property type="entry name" value="P-loop_NTPase"/>
</dbReference>
<dbReference type="STRING" id="4540.A0A3L6QF10"/>
<dbReference type="PANTHER" id="PTHR10887:SF522">
    <property type="entry name" value="P-LOOP CONTAINING NUCLEOSIDE TRIPHOSPHATE HYDROLASES SUPERFAMILY PROTEIN"/>
    <property type="match status" value="1"/>
</dbReference>